<dbReference type="AlphaFoldDB" id="A0A1X9ND41"/>
<accession>A0A1X9ND41</accession>
<dbReference type="KEGG" id="osg:BST96_01405"/>
<evidence type="ECO:0000259" key="2">
    <source>
        <dbReference type="Pfam" id="PF13474"/>
    </source>
</evidence>
<dbReference type="OrthoDB" id="1551077at2"/>
<sequence length="217" mass="25284">MKTIILTTLFCCLILPINALAGGHKEVLPMVDITVDPTVEAEVTAVIHETARRWSSQQFSTLLELWDPNEPFPTYLGEEQQQWFVGWERLNAYLDPPRPNPAVEAIRQEMFDIQVKQIAPDLAIAFFYMHFEMKVIKAKPFGEDIRASAVLRKTDKGWKYIHWAESPKNPKVYIEDLFEQDVKPGWDEFYKQAQKDKKAYWKEKRARKKAAKEAAKQ</sequence>
<proteinExistence type="predicted"/>
<dbReference type="RefSeq" id="WP_085756967.1">
    <property type="nucleotide sequence ID" value="NZ_CP019343.1"/>
</dbReference>
<dbReference type="Gene3D" id="3.10.450.50">
    <property type="match status" value="1"/>
</dbReference>
<feature type="domain" description="SnoaL-like" evidence="2">
    <location>
        <begin position="43"/>
        <end position="167"/>
    </location>
</feature>
<dbReference type="InterPro" id="IPR032710">
    <property type="entry name" value="NTF2-like_dom_sf"/>
</dbReference>
<feature type="chain" id="PRO_5012824161" description="SnoaL-like domain-containing protein" evidence="1">
    <location>
        <begin position="22"/>
        <end position="217"/>
    </location>
</feature>
<dbReference type="SUPFAM" id="SSF54427">
    <property type="entry name" value="NTF2-like"/>
    <property type="match status" value="1"/>
</dbReference>
<dbReference type="InterPro" id="IPR037401">
    <property type="entry name" value="SnoaL-like"/>
</dbReference>
<gene>
    <name evidence="3" type="ORF">BST96_01405</name>
</gene>
<protein>
    <recommendedName>
        <fullName evidence="2">SnoaL-like domain-containing protein</fullName>
    </recommendedName>
</protein>
<name>A0A1X9ND41_9GAMM</name>
<dbReference type="Proteomes" id="UP000193450">
    <property type="component" value="Chromosome"/>
</dbReference>
<keyword evidence="1" id="KW-0732">Signal</keyword>
<dbReference type="Pfam" id="PF13474">
    <property type="entry name" value="SnoaL_3"/>
    <property type="match status" value="1"/>
</dbReference>
<evidence type="ECO:0000313" key="4">
    <source>
        <dbReference type="Proteomes" id="UP000193450"/>
    </source>
</evidence>
<feature type="signal peptide" evidence="1">
    <location>
        <begin position="1"/>
        <end position="21"/>
    </location>
</feature>
<evidence type="ECO:0000313" key="3">
    <source>
        <dbReference type="EMBL" id="ARN72877.1"/>
    </source>
</evidence>
<dbReference type="STRING" id="716816.BST96_01405"/>
<dbReference type="EMBL" id="CP019343">
    <property type="protein sequence ID" value="ARN72877.1"/>
    <property type="molecule type" value="Genomic_DNA"/>
</dbReference>
<organism evidence="3 4">
    <name type="scientific">Oceanicoccus sagamiensis</name>
    <dbReference type="NCBI Taxonomy" id="716816"/>
    <lineage>
        <taxon>Bacteria</taxon>
        <taxon>Pseudomonadati</taxon>
        <taxon>Pseudomonadota</taxon>
        <taxon>Gammaproteobacteria</taxon>
        <taxon>Cellvibrionales</taxon>
        <taxon>Spongiibacteraceae</taxon>
        <taxon>Oceanicoccus</taxon>
    </lineage>
</organism>
<keyword evidence="4" id="KW-1185">Reference proteome</keyword>
<reference evidence="3 4" key="1">
    <citation type="submission" date="2016-11" db="EMBL/GenBank/DDBJ databases">
        <title>Trade-off between light-utilization and light-protection in marine flavobacteria.</title>
        <authorList>
            <person name="Kumagai Y."/>
        </authorList>
    </citation>
    <scope>NUCLEOTIDE SEQUENCE [LARGE SCALE GENOMIC DNA]</scope>
    <source>
        <strain evidence="3 4">NBRC 107125</strain>
    </source>
</reference>
<evidence type="ECO:0000256" key="1">
    <source>
        <dbReference type="SAM" id="SignalP"/>
    </source>
</evidence>